<evidence type="ECO:0000313" key="3">
    <source>
        <dbReference type="EnsemblMetazoa" id="OVOC2100.1"/>
    </source>
</evidence>
<feature type="domain" description="Abnormal cell migration protein 18-like fibronectin type I" evidence="2">
    <location>
        <begin position="71"/>
        <end position="138"/>
    </location>
</feature>
<dbReference type="InterPro" id="IPR040282">
    <property type="entry name" value="Mig-18-like"/>
</dbReference>
<dbReference type="Proteomes" id="UP000024404">
    <property type="component" value="Unassembled WGS sequence"/>
</dbReference>
<dbReference type="AlphaFoldDB" id="A0A8R1TP46"/>
<dbReference type="PANTHER" id="PTHR35572">
    <property type="entry name" value="PROTEIN CBG04538-RELATED"/>
    <property type="match status" value="1"/>
</dbReference>
<dbReference type="Pfam" id="PF23003">
    <property type="entry name" value="Fn1_2"/>
    <property type="match status" value="3"/>
</dbReference>
<dbReference type="EMBL" id="CMVM020000070">
    <property type="status" value="NOT_ANNOTATED_CDS"/>
    <property type="molecule type" value="Genomic_DNA"/>
</dbReference>
<evidence type="ECO:0000256" key="1">
    <source>
        <dbReference type="SAM" id="SignalP"/>
    </source>
</evidence>
<name>A0A8R1TP46_ONCVO</name>
<proteinExistence type="predicted"/>
<keyword evidence="1" id="KW-0732">Signal</keyword>
<organism evidence="3 4">
    <name type="scientific">Onchocerca volvulus</name>
    <dbReference type="NCBI Taxonomy" id="6282"/>
    <lineage>
        <taxon>Eukaryota</taxon>
        <taxon>Metazoa</taxon>
        <taxon>Ecdysozoa</taxon>
        <taxon>Nematoda</taxon>
        <taxon>Chromadorea</taxon>
        <taxon>Rhabditida</taxon>
        <taxon>Spirurina</taxon>
        <taxon>Spiruromorpha</taxon>
        <taxon>Filarioidea</taxon>
        <taxon>Onchocercidae</taxon>
        <taxon>Onchocerca</taxon>
    </lineage>
</organism>
<dbReference type="EnsemblMetazoa" id="OVOC2100.1">
    <property type="protein sequence ID" value="OVOC2100.1"/>
    <property type="gene ID" value="WBGene00238909"/>
</dbReference>
<dbReference type="InterPro" id="IPR055119">
    <property type="entry name" value="Mig18_Fn1"/>
</dbReference>
<feature type="domain" description="Abnormal cell migration protein 18-like fibronectin type I" evidence="2">
    <location>
        <begin position="223"/>
        <end position="287"/>
    </location>
</feature>
<feature type="chain" id="PRO_5035794182" description="Abnormal cell migration protein 18-like fibronectin type I domain-containing protein" evidence="1">
    <location>
        <begin position="20"/>
        <end position="354"/>
    </location>
</feature>
<feature type="domain" description="Abnormal cell migration protein 18-like fibronectin type I" evidence="2">
    <location>
        <begin position="149"/>
        <end position="214"/>
    </location>
</feature>
<protein>
    <recommendedName>
        <fullName evidence="2">Abnormal cell migration protein 18-like fibronectin type I domain-containing protein</fullName>
    </recommendedName>
</protein>
<sequence length="354" mass="40269">MRLSFLLSFINLFVTLGKTQRSIVFTQWIGTGTKNVKYETMANNIIDSNGNIIPQKSNARKDRNGRMIYDCIDIMGKIRQDGEEYERRNGKFKYKCSNGTEVIIACIGSERTGKALIKVGQTFDKDGFWHKCTHHANNETAIYTEGKNACNVDGKLYHAGDEIRSEFFLMKCGENGYEIIGCYYIDKNKVKIDMKPGTTVEVDGTMHYCDDKNDNIQYYKKTTGCMKYGNKYKEGENFAKNHLRYECKNGIVDIIGCYVDETGRNIEIGDSITDKNMLYSCYVENGQVKYEQFPCGLTGFPSCEVSQKQQKPIRVQTIPKPDPGFDAFSIAQLGELVNRRRNKMVASSNAMKLN</sequence>
<evidence type="ECO:0000313" key="4">
    <source>
        <dbReference type="Proteomes" id="UP000024404"/>
    </source>
</evidence>
<feature type="signal peptide" evidence="1">
    <location>
        <begin position="1"/>
        <end position="19"/>
    </location>
</feature>
<reference evidence="4" key="1">
    <citation type="submission" date="2013-10" db="EMBL/GenBank/DDBJ databases">
        <title>Genome sequencing of Onchocerca volvulus.</title>
        <authorList>
            <person name="Cotton J."/>
            <person name="Tsai J."/>
            <person name="Stanley E."/>
            <person name="Tracey A."/>
            <person name="Holroyd N."/>
            <person name="Lustigman S."/>
            <person name="Berriman M."/>
        </authorList>
    </citation>
    <scope>NUCLEOTIDE SEQUENCE</scope>
</reference>
<evidence type="ECO:0000259" key="2">
    <source>
        <dbReference type="Pfam" id="PF23003"/>
    </source>
</evidence>
<reference evidence="3" key="2">
    <citation type="submission" date="2022-06" db="UniProtKB">
        <authorList>
            <consortium name="EnsemblMetazoa"/>
        </authorList>
    </citation>
    <scope>IDENTIFICATION</scope>
</reference>
<keyword evidence="4" id="KW-1185">Reference proteome</keyword>
<accession>A0A8R1TP46</accession>
<dbReference type="PANTHER" id="PTHR35572:SF5">
    <property type="entry name" value="C-TYPE LECTIN"/>
    <property type="match status" value="1"/>
</dbReference>